<dbReference type="InterPro" id="IPR050789">
    <property type="entry name" value="Diverse_Enzym_Activities"/>
</dbReference>
<dbReference type="EC" id="3.-.-.-" evidence="2"/>
<dbReference type="PANTHER" id="PTHR43283:SF7">
    <property type="entry name" value="BETA-LACTAMASE-RELATED DOMAIN-CONTAINING PROTEIN"/>
    <property type="match status" value="1"/>
</dbReference>
<dbReference type="SUPFAM" id="SSF56601">
    <property type="entry name" value="beta-lactamase/transpeptidase-like"/>
    <property type="match status" value="1"/>
</dbReference>
<comment type="caution">
    <text evidence="2">The sequence shown here is derived from an EMBL/GenBank/DDBJ whole genome shotgun (WGS) entry which is preliminary data.</text>
</comment>
<evidence type="ECO:0000313" key="3">
    <source>
        <dbReference type="Proteomes" id="UP001169719"/>
    </source>
</evidence>
<dbReference type="Proteomes" id="UP001169719">
    <property type="component" value="Unassembled WGS sequence"/>
</dbReference>
<gene>
    <name evidence="2" type="ORF">QWJ08_05505</name>
</gene>
<proteinExistence type="predicted"/>
<dbReference type="EMBL" id="JAUEOZ010000001">
    <property type="protein sequence ID" value="MDN2480843.1"/>
    <property type="molecule type" value="Genomic_DNA"/>
</dbReference>
<reference evidence="2" key="1">
    <citation type="submission" date="2024-05" db="EMBL/GenBank/DDBJ databases">
        <title>Genome Sequences of Four Agar- Degrading Marine Bacteria.</title>
        <authorList>
            <person name="Phillips E.K."/>
            <person name="Shaffer J.C."/>
            <person name="Henson M.W."/>
            <person name="Temperton B."/>
            <person name="Thrash C.J."/>
            <person name="Martin M.O."/>
        </authorList>
    </citation>
    <scope>NUCLEOTIDE SEQUENCE</scope>
    <source>
        <strain evidence="2">EKP203</strain>
    </source>
</reference>
<name>A0ABT7XYI7_9VIBR</name>
<sequence>MFINVRKQRKASSSFLTLSLLAAAVSLGAAELQAQTMNDTKYATAAELGLMEGFPVPADKQVTKENALQTPPYNRWSYQNMRMFYPSADIPAAEVAIPLKKSIDQNLAKNVKVKNAEGEERTLDQFMTETWGDSLVVIKGDKVVYEDYRNGMTEDQPHQMMSVTKSFGGLLGLMLVEEGKFKETDLVTDFIPELKNASGFEGATVGQVLDMTNSMDFTEVYSDPTSGIRTYGAVLGWTGKVDGVDYPESLYDYLGTLDIDQEHKHGDIFHYQTPKTDVVNWINNRTSAESFQDAMYSKLWSKLGTDGETYVLLDNNGTLVAGGGLNASPKNLTKFATMLLNDGNYNGEQIVPKSVIDSIAAGGDKQAFANGPDASDNMPGGEWSYRAQWWVKHTPGAEAFMAIGIHGQWIYIDRDRDVAIVKQSSAPDSVTPEQELYDLNGLSAIVDYVSQH</sequence>
<protein>
    <submittedName>
        <fullName evidence="2">Serine hydrolase</fullName>
        <ecNumber evidence="2">3.-.-.-</ecNumber>
    </submittedName>
</protein>
<keyword evidence="2" id="KW-0378">Hydrolase</keyword>
<dbReference type="PANTHER" id="PTHR43283">
    <property type="entry name" value="BETA-LACTAMASE-RELATED"/>
    <property type="match status" value="1"/>
</dbReference>
<dbReference type="InterPro" id="IPR001466">
    <property type="entry name" value="Beta-lactam-related"/>
</dbReference>
<evidence type="ECO:0000259" key="1">
    <source>
        <dbReference type="Pfam" id="PF00144"/>
    </source>
</evidence>
<dbReference type="RefSeq" id="WP_289961003.1">
    <property type="nucleotide sequence ID" value="NZ_JAUEOZ010000001.1"/>
</dbReference>
<dbReference type="GO" id="GO:0016787">
    <property type="term" value="F:hydrolase activity"/>
    <property type="evidence" value="ECO:0007669"/>
    <property type="project" value="UniProtKB-KW"/>
</dbReference>
<feature type="domain" description="Beta-lactamase-related" evidence="1">
    <location>
        <begin position="121"/>
        <end position="436"/>
    </location>
</feature>
<dbReference type="InterPro" id="IPR012338">
    <property type="entry name" value="Beta-lactam/transpept-like"/>
</dbReference>
<evidence type="ECO:0000313" key="2">
    <source>
        <dbReference type="EMBL" id="MDN2480843.1"/>
    </source>
</evidence>
<dbReference type="Pfam" id="PF00144">
    <property type="entry name" value="Beta-lactamase"/>
    <property type="match status" value="1"/>
</dbReference>
<keyword evidence="3" id="KW-1185">Reference proteome</keyword>
<dbReference type="Gene3D" id="3.40.710.10">
    <property type="entry name" value="DD-peptidase/beta-lactamase superfamily"/>
    <property type="match status" value="1"/>
</dbReference>
<organism evidence="2 3">
    <name type="scientific">Vibrio agarivorans</name>
    <dbReference type="NCBI Taxonomy" id="153622"/>
    <lineage>
        <taxon>Bacteria</taxon>
        <taxon>Pseudomonadati</taxon>
        <taxon>Pseudomonadota</taxon>
        <taxon>Gammaproteobacteria</taxon>
        <taxon>Vibrionales</taxon>
        <taxon>Vibrionaceae</taxon>
        <taxon>Vibrio</taxon>
    </lineage>
</organism>
<accession>A0ABT7XYI7</accession>